<accession>A0A9D1KV82</accession>
<name>A0A9D1KV82_9FIRM</name>
<keyword evidence="14 17" id="KW-0676">Redox-active center</keyword>
<evidence type="ECO:0000256" key="5">
    <source>
        <dbReference type="ARBA" id="ARBA00016895"/>
    </source>
</evidence>
<evidence type="ECO:0000256" key="8">
    <source>
        <dbReference type="ARBA" id="ARBA00022723"/>
    </source>
</evidence>
<keyword evidence="11 17" id="KW-0408">Iron</keyword>
<keyword evidence="9 17" id="KW-0671">Queuosine biosynthesis</keyword>
<proteinExistence type="inferred from homology"/>
<dbReference type="GO" id="GO:0051539">
    <property type="term" value="F:4 iron, 4 sulfur cluster binding"/>
    <property type="evidence" value="ECO:0007669"/>
    <property type="project" value="UniProtKB-UniRule"/>
</dbReference>
<evidence type="ECO:0000313" key="19">
    <source>
        <dbReference type="Proteomes" id="UP000824159"/>
    </source>
</evidence>
<evidence type="ECO:0000256" key="12">
    <source>
        <dbReference type="ARBA" id="ARBA00023014"/>
    </source>
</evidence>
<evidence type="ECO:0000256" key="4">
    <source>
        <dbReference type="ARBA" id="ARBA00012622"/>
    </source>
</evidence>
<keyword evidence="13 17" id="KW-1015">Disulfide bond</keyword>
<dbReference type="EMBL" id="DVLX01000079">
    <property type="protein sequence ID" value="HIT99842.1"/>
    <property type="molecule type" value="Genomic_DNA"/>
</dbReference>
<reference evidence="18" key="2">
    <citation type="journal article" date="2021" name="PeerJ">
        <title>Extensive microbial diversity within the chicken gut microbiome revealed by metagenomics and culture.</title>
        <authorList>
            <person name="Gilroy R."/>
            <person name="Ravi A."/>
            <person name="Getino M."/>
            <person name="Pursley I."/>
            <person name="Horton D.L."/>
            <person name="Alikhan N.F."/>
            <person name="Baker D."/>
            <person name="Gharbi K."/>
            <person name="Hall N."/>
            <person name="Watson M."/>
            <person name="Adriaenssens E.M."/>
            <person name="Foster-Nyarko E."/>
            <person name="Jarju S."/>
            <person name="Secka A."/>
            <person name="Antonio M."/>
            <person name="Oren A."/>
            <person name="Chaudhuri R.R."/>
            <person name="La Ragione R."/>
            <person name="Hildebrand F."/>
            <person name="Pallen M.J."/>
        </authorList>
    </citation>
    <scope>NUCLEOTIDE SEQUENCE</scope>
    <source>
        <strain evidence="18">CHK176-22527</strain>
    </source>
</reference>
<evidence type="ECO:0000256" key="13">
    <source>
        <dbReference type="ARBA" id="ARBA00023157"/>
    </source>
</evidence>
<comment type="similarity">
    <text evidence="3 17">Belongs to the QueH family.</text>
</comment>
<keyword evidence="10 17" id="KW-0560">Oxidoreductase</keyword>
<comment type="pathway">
    <text evidence="2 17">tRNA modification; tRNA-queuosine biosynthesis.</text>
</comment>
<sequence length="219" mass="25246">MTEGKKTKYVSSYVECEKNRCGDFIPGDDFQKEIKKIPLLLHSCCGPCSTAVVERLADEFDVTVFFFNPCITDESEYQRRRKAQIDFIEKFNEENIGKCRISFKEGDYRPGSFLKLTEGMEEEPEGGKRCSLCFAQRLEKTAETAKMTGYDIFGTTLTVSPHKNFTLISEIGRKLALKYSLSFLDRDFKKKNGFARSVELSKKYGLYRQNYCGCKYSER</sequence>
<evidence type="ECO:0000256" key="15">
    <source>
        <dbReference type="ARBA" id="ARBA00031446"/>
    </source>
</evidence>
<evidence type="ECO:0000256" key="14">
    <source>
        <dbReference type="ARBA" id="ARBA00023284"/>
    </source>
</evidence>
<dbReference type="GO" id="GO:0052693">
    <property type="term" value="F:epoxyqueuosine reductase activity"/>
    <property type="evidence" value="ECO:0007669"/>
    <property type="project" value="UniProtKB-UniRule"/>
</dbReference>
<keyword evidence="7 17" id="KW-0819">tRNA processing</keyword>
<dbReference type="PANTHER" id="PTHR36701:SF1">
    <property type="entry name" value="EPOXYQUEUOSINE REDUCTASE QUEH"/>
    <property type="match status" value="1"/>
</dbReference>
<keyword evidence="12 17" id="KW-0411">Iron-sulfur</keyword>
<evidence type="ECO:0000256" key="2">
    <source>
        <dbReference type="ARBA" id="ARBA00004691"/>
    </source>
</evidence>
<organism evidence="18 19">
    <name type="scientific">Candidatus Allocopromorpha excrementavium</name>
    <dbReference type="NCBI Taxonomy" id="2840741"/>
    <lineage>
        <taxon>Bacteria</taxon>
        <taxon>Bacillati</taxon>
        <taxon>Bacillota</taxon>
        <taxon>Clostridia</taxon>
        <taxon>Eubacteriales</taxon>
        <taxon>Eubacteriaceae</taxon>
        <taxon>Eubacteriaceae incertae sedis</taxon>
        <taxon>Candidatus Allocopromorpha</taxon>
    </lineage>
</organism>
<evidence type="ECO:0000256" key="7">
    <source>
        <dbReference type="ARBA" id="ARBA00022694"/>
    </source>
</evidence>
<protein>
    <recommendedName>
        <fullName evidence="5 17">Epoxyqueuosine reductase QueH</fullName>
        <ecNumber evidence="4 17">1.17.99.6</ecNumber>
    </recommendedName>
    <alternativeName>
        <fullName evidence="15 17">Queuosine biosynthesis protein QueH</fullName>
    </alternativeName>
</protein>
<evidence type="ECO:0000256" key="1">
    <source>
        <dbReference type="ARBA" id="ARBA00002268"/>
    </source>
</evidence>
<dbReference type="Pfam" id="PF02677">
    <property type="entry name" value="QueH"/>
    <property type="match status" value="1"/>
</dbReference>
<evidence type="ECO:0000256" key="16">
    <source>
        <dbReference type="ARBA" id="ARBA00047415"/>
    </source>
</evidence>
<dbReference type="EC" id="1.17.99.6" evidence="4 17"/>
<comment type="catalytic activity">
    <reaction evidence="16 17">
        <text>epoxyqueuosine(34) in tRNA + AH2 = queuosine(34) in tRNA + A + H2O</text>
        <dbReference type="Rhea" id="RHEA:32159"/>
        <dbReference type="Rhea" id="RHEA-COMP:18571"/>
        <dbReference type="Rhea" id="RHEA-COMP:18582"/>
        <dbReference type="ChEBI" id="CHEBI:13193"/>
        <dbReference type="ChEBI" id="CHEBI:15377"/>
        <dbReference type="ChEBI" id="CHEBI:17499"/>
        <dbReference type="ChEBI" id="CHEBI:194431"/>
        <dbReference type="ChEBI" id="CHEBI:194443"/>
        <dbReference type="EC" id="1.17.99.6"/>
    </reaction>
</comment>
<comment type="caution">
    <text evidence="18">The sequence shown here is derived from an EMBL/GenBank/DDBJ whole genome shotgun (WGS) entry which is preliminary data.</text>
</comment>
<feature type="disulfide bond" description="Redox-active" evidence="17">
    <location>
        <begin position="212"/>
        <end position="214"/>
    </location>
</feature>
<evidence type="ECO:0000256" key="6">
    <source>
        <dbReference type="ARBA" id="ARBA00022485"/>
    </source>
</evidence>
<dbReference type="Proteomes" id="UP000824159">
    <property type="component" value="Unassembled WGS sequence"/>
</dbReference>
<gene>
    <name evidence="17" type="primary">queH</name>
    <name evidence="18" type="ORF">IAD12_06280</name>
</gene>
<evidence type="ECO:0000313" key="18">
    <source>
        <dbReference type="EMBL" id="HIT99842.1"/>
    </source>
</evidence>
<comment type="function">
    <text evidence="1 17">Catalyzes the conversion of epoxyqueuosine (oQ) to queuosine (Q), which is a hypermodified base found in the wobble positions of tRNA(Asp), tRNA(Asn), tRNA(His) and tRNA(Tyr).</text>
</comment>
<evidence type="ECO:0000256" key="11">
    <source>
        <dbReference type="ARBA" id="ARBA00023004"/>
    </source>
</evidence>
<feature type="binding site" evidence="17">
    <location>
        <position position="130"/>
    </location>
    <ligand>
        <name>[4Fe-4S] cluster</name>
        <dbReference type="ChEBI" id="CHEBI:49883"/>
    </ligand>
</feature>
<dbReference type="GO" id="GO:0008616">
    <property type="term" value="P:tRNA queuosine(34) biosynthetic process"/>
    <property type="evidence" value="ECO:0007669"/>
    <property type="project" value="UniProtKB-UniRule"/>
</dbReference>
<dbReference type="InterPro" id="IPR003828">
    <property type="entry name" value="QueH"/>
</dbReference>
<keyword evidence="8 17" id="KW-0479">Metal-binding</keyword>
<dbReference type="AlphaFoldDB" id="A0A9D1KV82"/>
<evidence type="ECO:0000256" key="3">
    <source>
        <dbReference type="ARBA" id="ARBA00008207"/>
    </source>
</evidence>
<reference evidence="18" key="1">
    <citation type="submission" date="2020-10" db="EMBL/GenBank/DDBJ databases">
        <authorList>
            <person name="Gilroy R."/>
        </authorList>
    </citation>
    <scope>NUCLEOTIDE SEQUENCE</scope>
    <source>
        <strain evidence="18">CHK176-22527</strain>
    </source>
</reference>
<keyword evidence="6 17" id="KW-0004">4Fe-4S</keyword>
<dbReference type="PANTHER" id="PTHR36701">
    <property type="entry name" value="EPOXYQUEUOSINE REDUCTASE QUEH"/>
    <property type="match status" value="1"/>
</dbReference>
<dbReference type="HAMAP" id="MF_02089">
    <property type="entry name" value="QueH"/>
    <property type="match status" value="1"/>
</dbReference>
<dbReference type="GO" id="GO:0046872">
    <property type="term" value="F:metal ion binding"/>
    <property type="evidence" value="ECO:0007669"/>
    <property type="project" value="UniProtKB-KW"/>
</dbReference>
<evidence type="ECO:0000256" key="9">
    <source>
        <dbReference type="ARBA" id="ARBA00022785"/>
    </source>
</evidence>
<feature type="binding site" evidence="17">
    <location>
        <position position="44"/>
    </location>
    <ligand>
        <name>[4Fe-4S] cluster</name>
        <dbReference type="ChEBI" id="CHEBI:49883"/>
    </ligand>
</feature>
<evidence type="ECO:0000256" key="10">
    <source>
        <dbReference type="ARBA" id="ARBA00023002"/>
    </source>
</evidence>
<evidence type="ECO:0000256" key="17">
    <source>
        <dbReference type="HAMAP-Rule" id="MF_02089"/>
    </source>
</evidence>
<feature type="binding site" evidence="17">
    <location>
        <position position="45"/>
    </location>
    <ligand>
        <name>[4Fe-4S] cluster</name>
        <dbReference type="ChEBI" id="CHEBI:49883"/>
    </ligand>
</feature>
<feature type="binding site" evidence="17">
    <location>
        <position position="133"/>
    </location>
    <ligand>
        <name>[4Fe-4S] cluster</name>
        <dbReference type="ChEBI" id="CHEBI:49883"/>
    </ligand>
</feature>